<comment type="similarity">
    <text evidence="1">Belongs to the UPF0213 family.</text>
</comment>
<feature type="domain" description="GIY-YIG" evidence="2">
    <location>
        <begin position="1"/>
        <end position="75"/>
    </location>
</feature>
<dbReference type="InterPro" id="IPR035901">
    <property type="entry name" value="GIY-YIG_endonuc_sf"/>
</dbReference>
<dbReference type="Gene3D" id="3.40.1440.10">
    <property type="entry name" value="GIY-YIG endonuclease"/>
    <property type="match status" value="1"/>
</dbReference>
<protein>
    <submittedName>
        <fullName evidence="3">GIY-YIG nuclease family protein</fullName>
    </submittedName>
</protein>
<evidence type="ECO:0000313" key="4">
    <source>
        <dbReference type="Proteomes" id="UP001596472"/>
    </source>
</evidence>
<comment type="caution">
    <text evidence="3">The sequence shown here is derived from an EMBL/GenBank/DDBJ whole genome shotgun (WGS) entry which is preliminary data.</text>
</comment>
<keyword evidence="4" id="KW-1185">Reference proteome</keyword>
<name>A0ABW2LB57_9BACT</name>
<dbReference type="PANTHER" id="PTHR34477:SF1">
    <property type="entry name" value="UPF0213 PROTEIN YHBQ"/>
    <property type="match status" value="1"/>
</dbReference>
<proteinExistence type="inferred from homology"/>
<organism evidence="3 4">
    <name type="scientific">Haloferula chungangensis</name>
    <dbReference type="NCBI Taxonomy" id="1048331"/>
    <lineage>
        <taxon>Bacteria</taxon>
        <taxon>Pseudomonadati</taxon>
        <taxon>Verrucomicrobiota</taxon>
        <taxon>Verrucomicrobiia</taxon>
        <taxon>Verrucomicrobiales</taxon>
        <taxon>Verrucomicrobiaceae</taxon>
        <taxon>Haloferula</taxon>
    </lineage>
</organism>
<dbReference type="Pfam" id="PF01541">
    <property type="entry name" value="GIY-YIG"/>
    <property type="match status" value="1"/>
</dbReference>
<dbReference type="EMBL" id="JBHTBS010000041">
    <property type="protein sequence ID" value="MFC7339691.1"/>
    <property type="molecule type" value="Genomic_DNA"/>
</dbReference>
<dbReference type="SUPFAM" id="SSF82771">
    <property type="entry name" value="GIY-YIG endonuclease"/>
    <property type="match status" value="1"/>
</dbReference>
<dbReference type="CDD" id="cd10449">
    <property type="entry name" value="GIY-YIG_SLX1_like"/>
    <property type="match status" value="1"/>
</dbReference>
<dbReference type="PANTHER" id="PTHR34477">
    <property type="entry name" value="UPF0213 PROTEIN YHBQ"/>
    <property type="match status" value="1"/>
</dbReference>
<accession>A0ABW2LB57</accession>
<dbReference type="InterPro" id="IPR050190">
    <property type="entry name" value="UPF0213_domain"/>
</dbReference>
<evidence type="ECO:0000259" key="2">
    <source>
        <dbReference type="PROSITE" id="PS50164"/>
    </source>
</evidence>
<sequence>MIYVYVLQSEMDSGLYIGMTADLRRRFEEHQSGESQSTKGRRPWMLIYYEAYLQESDALGREVFLKSGGGRRFLDKQLRNHFARYPRRETS</sequence>
<evidence type="ECO:0000256" key="1">
    <source>
        <dbReference type="ARBA" id="ARBA00007435"/>
    </source>
</evidence>
<dbReference type="PROSITE" id="PS50164">
    <property type="entry name" value="GIY_YIG"/>
    <property type="match status" value="1"/>
</dbReference>
<dbReference type="Proteomes" id="UP001596472">
    <property type="component" value="Unassembled WGS sequence"/>
</dbReference>
<gene>
    <name evidence="3" type="ORF">ACFQY0_21075</name>
</gene>
<reference evidence="4" key="1">
    <citation type="journal article" date="2019" name="Int. J. Syst. Evol. Microbiol.">
        <title>The Global Catalogue of Microorganisms (GCM) 10K type strain sequencing project: providing services to taxonomists for standard genome sequencing and annotation.</title>
        <authorList>
            <consortium name="The Broad Institute Genomics Platform"/>
            <consortium name="The Broad Institute Genome Sequencing Center for Infectious Disease"/>
            <person name="Wu L."/>
            <person name="Ma J."/>
        </authorList>
    </citation>
    <scope>NUCLEOTIDE SEQUENCE [LARGE SCALE GENOMIC DNA]</scope>
    <source>
        <strain evidence="4">CGMCC 4.1467</strain>
    </source>
</reference>
<evidence type="ECO:0000313" key="3">
    <source>
        <dbReference type="EMBL" id="MFC7339691.1"/>
    </source>
</evidence>
<dbReference type="InterPro" id="IPR000305">
    <property type="entry name" value="GIY-YIG_endonuc"/>
</dbReference>